<protein>
    <submittedName>
        <fullName evidence="2">Uncharacterized protein</fullName>
    </submittedName>
</protein>
<dbReference type="OrthoDB" id="50040at2157"/>
<dbReference type="InterPro" id="IPR043941">
    <property type="entry name" value="EMC6-arch"/>
</dbReference>
<feature type="transmembrane region" description="Helical" evidence="1">
    <location>
        <begin position="20"/>
        <end position="37"/>
    </location>
</feature>
<evidence type="ECO:0000313" key="2">
    <source>
        <dbReference type="EMBL" id="CQH45394.1"/>
    </source>
</evidence>
<sequence>MTETVDPTAAHRRSLKVTTIATLGGVAAAFASEAVVADATSRTGLLVLLGVVAVELGLMRATGVDVTDFSAKDHLYVGFMSFALWFITWGVLLSEGITF</sequence>
<gene>
    <name evidence="2" type="ORF">HHUB_1131</name>
</gene>
<reference evidence="3" key="1">
    <citation type="journal article" date="2016" name="Environ. Microbiol.">
        <title>The complete genome of a viable archaeum isolated from 123-million-year-old rock salt.</title>
        <authorList>
            <person name="Jaakkola S.T."/>
            <person name="Pfeiffer F."/>
            <person name="Ravantti J.J."/>
            <person name="Guo Q."/>
            <person name="Liu Y."/>
            <person name="Chen X."/>
            <person name="Ma H."/>
            <person name="Yang C."/>
            <person name="Oksanen H.M."/>
            <person name="Bamford D.H."/>
        </authorList>
    </citation>
    <scope>NUCLEOTIDE SEQUENCE</scope>
    <source>
        <strain evidence="3">JI20-1</strain>
    </source>
</reference>
<dbReference type="GeneID" id="91108581"/>
<dbReference type="Pfam" id="PF19094">
    <property type="entry name" value="EMC6_arch"/>
    <property type="match status" value="1"/>
</dbReference>
<evidence type="ECO:0000256" key="1">
    <source>
        <dbReference type="SAM" id="Phobius"/>
    </source>
</evidence>
<feature type="transmembrane region" description="Helical" evidence="1">
    <location>
        <begin position="75"/>
        <end position="93"/>
    </location>
</feature>
<keyword evidence="1" id="KW-0812">Transmembrane</keyword>
<evidence type="ECO:0000313" key="3">
    <source>
        <dbReference type="Proteomes" id="UP000066737"/>
    </source>
</evidence>
<dbReference type="EMBL" id="LN831302">
    <property type="protein sequence ID" value="CQH45394.1"/>
    <property type="molecule type" value="Genomic_DNA"/>
</dbReference>
<name>A0A0U5GXC6_9EURY</name>
<feature type="transmembrane region" description="Helical" evidence="1">
    <location>
        <begin position="44"/>
        <end position="63"/>
    </location>
</feature>
<dbReference type="RefSeq" id="WP_059055264.1">
    <property type="nucleotide sequence ID" value="NZ_CEML01000001.1"/>
</dbReference>
<accession>A0A0U5GXC6</accession>
<keyword evidence="1" id="KW-0472">Membrane</keyword>
<dbReference type="Proteomes" id="UP000066737">
    <property type="component" value="Chromosome I"/>
</dbReference>
<organism evidence="2 3">
    <name type="scientific">Halobacterium hubeiense</name>
    <dbReference type="NCBI Taxonomy" id="1407499"/>
    <lineage>
        <taxon>Archaea</taxon>
        <taxon>Methanobacteriati</taxon>
        <taxon>Methanobacteriota</taxon>
        <taxon>Stenosarchaea group</taxon>
        <taxon>Halobacteria</taxon>
        <taxon>Halobacteriales</taxon>
        <taxon>Halobacteriaceae</taxon>
        <taxon>Halobacterium</taxon>
    </lineage>
</organism>
<keyword evidence="3" id="KW-1185">Reference proteome</keyword>
<keyword evidence="1" id="KW-1133">Transmembrane helix</keyword>
<dbReference type="STRING" id="1407499.HHUB_1131"/>
<dbReference type="KEGG" id="hhb:Hhub_1131"/>
<dbReference type="AlphaFoldDB" id="A0A0U5GXC6"/>
<proteinExistence type="predicted"/>